<gene>
    <name evidence="2" type="ORF">BJ958_003032</name>
</gene>
<evidence type="ECO:0000256" key="1">
    <source>
        <dbReference type="SAM" id="MobiDB-lite"/>
    </source>
</evidence>
<keyword evidence="3" id="KW-1185">Reference proteome</keyword>
<dbReference type="AlphaFoldDB" id="A0A852RQG2"/>
<feature type="region of interest" description="Disordered" evidence="1">
    <location>
        <begin position="29"/>
        <end position="59"/>
    </location>
</feature>
<reference evidence="2 3" key="1">
    <citation type="submission" date="2020-07" db="EMBL/GenBank/DDBJ databases">
        <title>Sequencing the genomes of 1000 actinobacteria strains.</title>
        <authorList>
            <person name="Klenk H.-P."/>
        </authorList>
    </citation>
    <scope>NUCLEOTIDE SEQUENCE [LARGE SCALE GENOMIC DNA]</scope>
    <source>
        <strain evidence="2 3">DSM 19082</strain>
    </source>
</reference>
<evidence type="ECO:0000313" key="3">
    <source>
        <dbReference type="Proteomes" id="UP000582231"/>
    </source>
</evidence>
<dbReference type="EMBL" id="JACCBF010000001">
    <property type="protein sequence ID" value="NYD31486.1"/>
    <property type="molecule type" value="Genomic_DNA"/>
</dbReference>
<evidence type="ECO:0000313" key="2">
    <source>
        <dbReference type="EMBL" id="NYD31486.1"/>
    </source>
</evidence>
<feature type="compositionally biased region" description="Basic residues" evidence="1">
    <location>
        <begin position="40"/>
        <end position="49"/>
    </location>
</feature>
<protein>
    <submittedName>
        <fullName evidence="2">ElaB/YqjD/DUF883 family membrane-anchored ribosome-binding protein</fullName>
    </submittedName>
</protein>
<proteinExistence type="predicted"/>
<organism evidence="2 3">
    <name type="scientific">Nocardioides kongjuensis</name>
    <dbReference type="NCBI Taxonomy" id="349522"/>
    <lineage>
        <taxon>Bacteria</taxon>
        <taxon>Bacillati</taxon>
        <taxon>Actinomycetota</taxon>
        <taxon>Actinomycetes</taxon>
        <taxon>Propionibacteriales</taxon>
        <taxon>Nocardioidaceae</taxon>
        <taxon>Nocardioides</taxon>
    </lineage>
</organism>
<accession>A0A852RQG2</accession>
<dbReference type="Proteomes" id="UP000582231">
    <property type="component" value="Unassembled WGS sequence"/>
</dbReference>
<comment type="caution">
    <text evidence="2">The sequence shown here is derived from an EMBL/GenBank/DDBJ whole genome shotgun (WGS) entry which is preliminary data.</text>
</comment>
<dbReference type="RefSeq" id="WP_179727769.1">
    <property type="nucleotide sequence ID" value="NZ_BAABEF010000001.1"/>
</dbReference>
<sequence>MATKTKKNDKQVTDYISGLVDTTKDLLDDPTTTAGDIEKKARKNGKKATKAVVPSKKDINGLRDQIKDLSKQAEKLAKVGKSNKK</sequence>
<name>A0A852RQG2_9ACTN</name>